<feature type="domain" description="ATP-grasp" evidence="2">
    <location>
        <begin position="95"/>
        <end position="285"/>
    </location>
</feature>
<dbReference type="GO" id="GO:0005524">
    <property type="term" value="F:ATP binding"/>
    <property type="evidence" value="ECO:0007669"/>
    <property type="project" value="UniProtKB-UniRule"/>
</dbReference>
<dbReference type="RefSeq" id="WP_135526186.1">
    <property type="nucleotide sequence ID" value="NZ_SRLH01000004.1"/>
</dbReference>
<gene>
    <name evidence="3" type="ORF">E4635_08380</name>
</gene>
<dbReference type="OrthoDB" id="3373978at2"/>
<dbReference type="Gene3D" id="3.40.50.20">
    <property type="match status" value="1"/>
</dbReference>
<dbReference type="InterPro" id="IPR004218">
    <property type="entry name" value="GSHS_ATP-bd"/>
</dbReference>
<comment type="caution">
    <text evidence="3">The sequence shown here is derived from an EMBL/GenBank/DDBJ whole genome shotgun (WGS) entry which is preliminary data.</text>
</comment>
<evidence type="ECO:0000313" key="3">
    <source>
        <dbReference type="EMBL" id="TGD58015.1"/>
    </source>
</evidence>
<evidence type="ECO:0000256" key="1">
    <source>
        <dbReference type="PROSITE-ProRule" id="PRU00409"/>
    </source>
</evidence>
<dbReference type="PANTHER" id="PTHR39217">
    <property type="match status" value="1"/>
</dbReference>
<evidence type="ECO:0000313" key="4">
    <source>
        <dbReference type="Proteomes" id="UP000297407"/>
    </source>
</evidence>
<dbReference type="GO" id="GO:0046872">
    <property type="term" value="F:metal ion binding"/>
    <property type="evidence" value="ECO:0007669"/>
    <property type="project" value="InterPro"/>
</dbReference>
<dbReference type="Gene3D" id="3.30.470.20">
    <property type="entry name" value="ATP-grasp fold, B domain"/>
    <property type="match status" value="1"/>
</dbReference>
<dbReference type="InterPro" id="IPR013815">
    <property type="entry name" value="ATP_grasp_subdomain_1"/>
</dbReference>
<dbReference type="InterPro" id="IPR053191">
    <property type="entry name" value="DcsG_Biosynth_Enzyme"/>
</dbReference>
<dbReference type="AlphaFoldDB" id="A0A4Z0L8T8"/>
<sequence length="285" mass="32762">MNIALLTCADFPELAPADQLLIPELAKHGITASAVIWNDKTVHWPDFDYLVFRNTWDYFEKEAEFNLWLDHIGQLGIRTLNPIEVIQENKHKFYLRKMEKAGIRIIPTVFIDKTEQLDLPGIIPPDWKKMVLKPAFSGGAYQTSVFETADSDKINHEYQSVAAQKELLLQKFMPEIQSLGETSFIFFNKKFSHCINKKPAEGDFRVQVQFGGNYTSIDPSPELIQKAKKIVDQFDYDLLYARVDGIIIDGELHLMEIECIEPDLYFNLSAGSLERFVKSILELIQ</sequence>
<dbReference type="PROSITE" id="PS50975">
    <property type="entry name" value="ATP_GRASP"/>
    <property type="match status" value="1"/>
</dbReference>
<evidence type="ECO:0000259" key="2">
    <source>
        <dbReference type="PROSITE" id="PS50975"/>
    </source>
</evidence>
<dbReference type="Pfam" id="PF02955">
    <property type="entry name" value="GSH-S_ATP"/>
    <property type="match status" value="1"/>
</dbReference>
<dbReference type="GO" id="GO:0004363">
    <property type="term" value="F:glutathione synthase activity"/>
    <property type="evidence" value="ECO:0007669"/>
    <property type="project" value="InterPro"/>
</dbReference>
<dbReference type="Proteomes" id="UP000297407">
    <property type="component" value="Unassembled WGS sequence"/>
</dbReference>
<dbReference type="PANTHER" id="PTHR39217:SF1">
    <property type="entry name" value="GLUTATHIONE SYNTHETASE"/>
    <property type="match status" value="1"/>
</dbReference>
<reference evidence="3 4" key="1">
    <citation type="submission" date="2019-04" db="EMBL/GenBank/DDBJ databases">
        <title>Flavobacterium sp. strain DS2-A Genome sequencing and assembly.</title>
        <authorList>
            <person name="Kim I."/>
        </authorList>
    </citation>
    <scope>NUCLEOTIDE SEQUENCE [LARGE SCALE GENOMIC DNA]</scope>
    <source>
        <strain evidence="3 4">DS2-A</strain>
    </source>
</reference>
<dbReference type="Gene3D" id="3.30.1490.20">
    <property type="entry name" value="ATP-grasp fold, A domain"/>
    <property type="match status" value="1"/>
</dbReference>
<keyword evidence="1" id="KW-0547">Nucleotide-binding</keyword>
<dbReference type="InterPro" id="IPR011761">
    <property type="entry name" value="ATP-grasp"/>
</dbReference>
<dbReference type="EMBL" id="SRLH01000004">
    <property type="protein sequence ID" value="TGD58015.1"/>
    <property type="molecule type" value="Genomic_DNA"/>
</dbReference>
<keyword evidence="1" id="KW-0067">ATP-binding</keyword>
<protein>
    <recommendedName>
        <fullName evidence="2">ATP-grasp domain-containing protein</fullName>
    </recommendedName>
</protein>
<name>A0A4Z0L8T8_9FLAO</name>
<proteinExistence type="predicted"/>
<keyword evidence="4" id="KW-1185">Reference proteome</keyword>
<accession>A0A4Z0L8T8</accession>
<organism evidence="3 4">
    <name type="scientific">Flavobacterium humi</name>
    <dbReference type="NCBI Taxonomy" id="2562683"/>
    <lineage>
        <taxon>Bacteria</taxon>
        <taxon>Pseudomonadati</taxon>
        <taxon>Bacteroidota</taxon>
        <taxon>Flavobacteriia</taxon>
        <taxon>Flavobacteriales</taxon>
        <taxon>Flavobacteriaceae</taxon>
        <taxon>Flavobacterium</taxon>
    </lineage>
</organism>
<dbReference type="SUPFAM" id="SSF56059">
    <property type="entry name" value="Glutathione synthetase ATP-binding domain-like"/>
    <property type="match status" value="1"/>
</dbReference>